<dbReference type="PROSITE" id="PS51257">
    <property type="entry name" value="PROKAR_LIPOPROTEIN"/>
    <property type="match status" value="1"/>
</dbReference>
<evidence type="ECO:0000256" key="1">
    <source>
        <dbReference type="SAM" id="SignalP"/>
    </source>
</evidence>
<evidence type="ECO:0000313" key="3">
    <source>
        <dbReference type="Proteomes" id="UP000725002"/>
    </source>
</evidence>
<proteinExistence type="predicted"/>
<comment type="caution">
    <text evidence="2">The sequence shown here is derived from an EMBL/GenBank/DDBJ whole genome shotgun (WGS) entry which is preliminary data.</text>
</comment>
<dbReference type="AlphaFoldDB" id="A0A940DTK0"/>
<evidence type="ECO:0000313" key="2">
    <source>
        <dbReference type="EMBL" id="MBO8484618.1"/>
    </source>
</evidence>
<gene>
    <name evidence="2" type="ORF">IAB75_11005</name>
</gene>
<dbReference type="InterPro" id="IPR025049">
    <property type="entry name" value="Mfa-like_1"/>
</dbReference>
<feature type="chain" id="PRO_5037368415" evidence="1">
    <location>
        <begin position="27"/>
        <end position="381"/>
    </location>
</feature>
<dbReference type="EMBL" id="JADILV010000080">
    <property type="protein sequence ID" value="MBO8484618.1"/>
    <property type="molecule type" value="Genomic_DNA"/>
</dbReference>
<accession>A0A940DTK0</accession>
<dbReference type="Proteomes" id="UP000725002">
    <property type="component" value="Unassembled WGS sequence"/>
</dbReference>
<dbReference type="Pfam" id="PF13149">
    <property type="entry name" value="Mfa_like_1"/>
    <property type="match status" value="1"/>
</dbReference>
<name>A0A940DTK0_9BACT</name>
<keyword evidence="1" id="KW-0732">Signal</keyword>
<dbReference type="Gene3D" id="2.60.40.2630">
    <property type="match status" value="1"/>
</dbReference>
<protein>
    <submittedName>
        <fullName evidence="2">Fimbrillin family protein</fullName>
    </submittedName>
</protein>
<feature type="signal peptide" evidence="1">
    <location>
        <begin position="1"/>
        <end position="26"/>
    </location>
</feature>
<reference evidence="2" key="2">
    <citation type="journal article" date="2021" name="PeerJ">
        <title>Extensive microbial diversity within the chicken gut microbiome revealed by metagenomics and culture.</title>
        <authorList>
            <person name="Gilroy R."/>
            <person name="Ravi A."/>
            <person name="Getino M."/>
            <person name="Pursley I."/>
            <person name="Horton D.L."/>
            <person name="Alikhan N.F."/>
            <person name="Baker D."/>
            <person name="Gharbi K."/>
            <person name="Hall N."/>
            <person name="Watson M."/>
            <person name="Adriaenssens E.M."/>
            <person name="Foster-Nyarko E."/>
            <person name="Jarju S."/>
            <person name="Secka A."/>
            <person name="Antonio M."/>
            <person name="Oren A."/>
            <person name="Chaudhuri R.R."/>
            <person name="La Ragione R."/>
            <person name="Hildebrand F."/>
            <person name="Pallen M.J."/>
        </authorList>
    </citation>
    <scope>NUCLEOTIDE SEQUENCE</scope>
    <source>
        <strain evidence="2">G3-8215</strain>
    </source>
</reference>
<sequence>MKTKYIILGFAALALMSSCSKTRTEAQPDPVPDPDGEAWVEDETQPVPVNFSAPQIGVVSKANAGDGITDLTGLEVSVYGLRTEDGVLNWSPDDPDSYITNLLNRSAIVGNPSETDQKSYLTFKTGETDLTVYYPMVSTYTYSFYGYYPRRTPVESADGCIVTYNNLGGTDILWAESHATGFPNNGGIKGFNAAYVRRAVAEGQWSDHAPHFNFQHMLTGLRFYALSEDLTKDESVTVTGLRLLNVPTSVTLAVASKTESGAITPVADSEGTISLSSADGSALAVNPDGTSYNINNADKTLGALLGTLMVCPDESYKLEVDVNIAGIKSTIETEIPARTGGYVAGSMYSLSILVKSPVEVEISVDLQDWTNVVVDTPIEIG</sequence>
<organism evidence="2 3">
    <name type="scientific">Candidatus Cryptobacteroides avicola</name>
    <dbReference type="NCBI Taxonomy" id="2840757"/>
    <lineage>
        <taxon>Bacteria</taxon>
        <taxon>Pseudomonadati</taxon>
        <taxon>Bacteroidota</taxon>
        <taxon>Bacteroidia</taxon>
        <taxon>Bacteroidales</taxon>
        <taxon>Candidatus Cryptobacteroides</taxon>
    </lineage>
</organism>
<reference evidence="2" key="1">
    <citation type="submission" date="2020-10" db="EMBL/GenBank/DDBJ databases">
        <authorList>
            <person name="Gilroy R."/>
        </authorList>
    </citation>
    <scope>NUCLEOTIDE SEQUENCE</scope>
    <source>
        <strain evidence="2">G3-8215</strain>
    </source>
</reference>